<keyword evidence="2" id="KW-0560">Oxidoreductase</keyword>
<protein>
    <submittedName>
        <fullName evidence="4">Acyl-CoA dehydrogenase</fullName>
    </submittedName>
</protein>
<dbReference type="Gene3D" id="1.20.140.10">
    <property type="entry name" value="Butyryl-CoA Dehydrogenase, subunit A, domain 3"/>
    <property type="match status" value="1"/>
</dbReference>
<evidence type="ECO:0000313" key="5">
    <source>
        <dbReference type="Proteomes" id="UP000613075"/>
    </source>
</evidence>
<name>A0ABR9SXA1_9PSED</name>
<evidence type="ECO:0000256" key="1">
    <source>
        <dbReference type="ARBA" id="ARBA00022630"/>
    </source>
</evidence>
<proteinExistence type="predicted"/>
<evidence type="ECO:0000259" key="3">
    <source>
        <dbReference type="Pfam" id="PF00441"/>
    </source>
</evidence>
<dbReference type="InterPro" id="IPR009075">
    <property type="entry name" value="AcylCo_DH/oxidase_C"/>
</dbReference>
<dbReference type="Proteomes" id="UP000613075">
    <property type="component" value="Unassembled WGS sequence"/>
</dbReference>
<reference evidence="4 5" key="1">
    <citation type="submission" date="2020-10" db="EMBL/GenBank/DDBJ databases">
        <title>The draft genomes of Cyclamen pathogen Pseudomonas sp.</title>
        <authorList>
            <person name="Fujikawa T."/>
            <person name="Sawada H."/>
        </authorList>
    </citation>
    <scope>NUCLEOTIDE SEQUENCE [LARGE SCALE GENOMIC DNA]</scope>
    <source>
        <strain evidence="4 5">MAFF 301449</strain>
    </source>
</reference>
<accession>A0ABR9SXA1</accession>
<keyword evidence="5" id="KW-1185">Reference proteome</keyword>
<gene>
    <name evidence="4" type="ORF">IQK56_22985</name>
</gene>
<evidence type="ECO:0000256" key="2">
    <source>
        <dbReference type="ARBA" id="ARBA00023002"/>
    </source>
</evidence>
<comment type="caution">
    <text evidence="4">The sequence shown here is derived from an EMBL/GenBank/DDBJ whole genome shotgun (WGS) entry which is preliminary data.</text>
</comment>
<keyword evidence="1" id="KW-0285">Flavoprotein</keyword>
<feature type="domain" description="Acyl-CoA dehydrogenase/oxidase C-terminal" evidence="3">
    <location>
        <begin position="147"/>
        <end position="295"/>
    </location>
</feature>
<dbReference type="CDD" id="cd00567">
    <property type="entry name" value="ACAD"/>
    <property type="match status" value="1"/>
</dbReference>
<dbReference type="Pfam" id="PF00441">
    <property type="entry name" value="Acyl-CoA_dh_1"/>
    <property type="match status" value="1"/>
</dbReference>
<dbReference type="InterPro" id="IPR050741">
    <property type="entry name" value="Acyl-CoA_dehydrogenase"/>
</dbReference>
<evidence type="ECO:0000313" key="4">
    <source>
        <dbReference type="EMBL" id="MBE8593549.1"/>
    </source>
</evidence>
<sequence length="417" mass="46501">MLLENIDGRPPTLLQTYNPLWYADALKLAGFELVFTFSTYGVDVEQYRARRKASRSEKVLPGSQFSVRSATRTDLRSNLEEIRCLFNSAFAENYEVAPISKASFKFQIDSVKTFIDLEGIKLIELDGRAFEAALVNQDRVLGSAYAGLAVASDTMAFGRLGIAATCVGGLWRCVQLMIRYSTRRSLGGHPLWDHEHTQRVVDDALCAATAIGNWVDDLALRLDQGLPDAPPEVLAATKWLASEVLGEVSDSALQMLGARGYCDNNPIGQLWRDARITRLFEGPSETLAAFIGQRVQQQPSTVIAYLDQTAHGEITRARILEWTAEEVSASRLSAGSLRLGECAAWLMLSSQPLDEFCRRWVDYRLERALHAWERTHLPVRKMNYLSDWATIDAGLQDCIQPGEEREIDPLLASQVSL</sequence>
<organism evidence="4 5">
    <name type="scientific">Pseudomonas cyclaminis</name>
    <dbReference type="NCBI Taxonomy" id="2781239"/>
    <lineage>
        <taxon>Bacteria</taxon>
        <taxon>Pseudomonadati</taxon>
        <taxon>Pseudomonadota</taxon>
        <taxon>Gammaproteobacteria</taxon>
        <taxon>Pseudomonadales</taxon>
        <taxon>Pseudomonadaceae</taxon>
        <taxon>Pseudomonas</taxon>
    </lineage>
</organism>
<dbReference type="InterPro" id="IPR036250">
    <property type="entry name" value="AcylCo_DH-like_C"/>
</dbReference>
<dbReference type="PANTHER" id="PTHR48083:SF31">
    <property type="entry name" value="ACYL-COA DEHYDROGENASE FADE10-RELATED"/>
    <property type="match status" value="1"/>
</dbReference>
<dbReference type="PANTHER" id="PTHR48083">
    <property type="entry name" value="MEDIUM-CHAIN SPECIFIC ACYL-COA DEHYDROGENASE, MITOCHONDRIAL-RELATED"/>
    <property type="match status" value="1"/>
</dbReference>
<dbReference type="EMBL" id="JADDUM010000198">
    <property type="protein sequence ID" value="MBE8593549.1"/>
    <property type="molecule type" value="Genomic_DNA"/>
</dbReference>
<dbReference type="RefSeq" id="WP_193862847.1">
    <property type="nucleotide sequence ID" value="NZ_JADDUM010000198.1"/>
</dbReference>
<dbReference type="SUPFAM" id="SSF47203">
    <property type="entry name" value="Acyl-CoA dehydrogenase C-terminal domain-like"/>
    <property type="match status" value="1"/>
</dbReference>